<gene>
    <name evidence="22" type="ORF">TCAL_10189</name>
</gene>
<keyword evidence="23" id="KW-1185">Reference proteome</keyword>
<feature type="disulfide bond" evidence="17">
    <location>
        <begin position="751"/>
        <end position="804"/>
    </location>
</feature>
<keyword evidence="11" id="KW-0325">Glycoprotein</keyword>
<feature type="binding site" evidence="16">
    <location>
        <position position="527"/>
    </location>
    <ligand>
        <name>L-glutamate</name>
        <dbReference type="ChEBI" id="CHEBI:29985"/>
    </ligand>
</feature>
<evidence type="ECO:0000256" key="10">
    <source>
        <dbReference type="ARBA" id="ARBA00023170"/>
    </source>
</evidence>
<keyword evidence="4" id="KW-1003">Cell membrane</keyword>
<comment type="caution">
    <text evidence="22">The sequence shown here is derived from an EMBL/GenBank/DDBJ whole genome shotgun (WGS) entry which is preliminary data.</text>
</comment>
<feature type="domain" description="Ionotropic glutamate receptor L-glutamate and glycine-binding" evidence="21">
    <location>
        <begin position="453"/>
        <end position="511"/>
    </location>
</feature>
<evidence type="ECO:0000256" key="13">
    <source>
        <dbReference type="ARBA" id="ARBA00023286"/>
    </source>
</evidence>
<dbReference type="Gene3D" id="3.40.190.10">
    <property type="entry name" value="Periplasmic binding protein-like II"/>
    <property type="match status" value="3"/>
</dbReference>
<evidence type="ECO:0000256" key="1">
    <source>
        <dbReference type="ARBA" id="ARBA00004651"/>
    </source>
</evidence>
<dbReference type="AlphaFoldDB" id="A0A553NV81"/>
<keyword evidence="9 18" id="KW-0472">Membrane</keyword>
<dbReference type="GO" id="GO:0038023">
    <property type="term" value="F:signaling receptor activity"/>
    <property type="evidence" value="ECO:0007669"/>
    <property type="project" value="InterPro"/>
</dbReference>
<comment type="similarity">
    <text evidence="2">Belongs to the glutamate-gated ion channel (TC 1.A.10.1) family.</text>
</comment>
<name>A0A553NV81_TIGCA</name>
<evidence type="ECO:0000313" key="23">
    <source>
        <dbReference type="Proteomes" id="UP000318571"/>
    </source>
</evidence>
<evidence type="ECO:0000256" key="4">
    <source>
        <dbReference type="ARBA" id="ARBA00022475"/>
    </source>
</evidence>
<dbReference type="Pfam" id="PF01094">
    <property type="entry name" value="ANF_receptor"/>
    <property type="match status" value="1"/>
</dbReference>
<evidence type="ECO:0000256" key="19">
    <source>
        <dbReference type="SAM" id="SignalP"/>
    </source>
</evidence>
<dbReference type="InterPro" id="IPR028082">
    <property type="entry name" value="Peripla_BP_I"/>
</dbReference>
<evidence type="ECO:0000256" key="8">
    <source>
        <dbReference type="ARBA" id="ARBA00023065"/>
    </source>
</evidence>
<evidence type="ECO:0000256" key="18">
    <source>
        <dbReference type="SAM" id="Phobius"/>
    </source>
</evidence>
<dbReference type="InterPro" id="IPR001320">
    <property type="entry name" value="Iontro_rcpt_C"/>
</dbReference>
<feature type="transmembrane region" description="Helical" evidence="18">
    <location>
        <begin position="822"/>
        <end position="842"/>
    </location>
</feature>
<dbReference type="PANTHER" id="PTHR18966">
    <property type="entry name" value="IONOTROPIC GLUTAMATE RECEPTOR"/>
    <property type="match status" value="1"/>
</dbReference>
<evidence type="ECO:0000256" key="7">
    <source>
        <dbReference type="ARBA" id="ARBA00023018"/>
    </source>
</evidence>
<keyword evidence="3" id="KW-0813">Transport</keyword>
<evidence type="ECO:0000256" key="11">
    <source>
        <dbReference type="ARBA" id="ARBA00023180"/>
    </source>
</evidence>
<evidence type="ECO:0000259" key="21">
    <source>
        <dbReference type="SMART" id="SM00918"/>
    </source>
</evidence>
<evidence type="ECO:0000256" key="16">
    <source>
        <dbReference type="PIRSR" id="PIRSR601508-1"/>
    </source>
</evidence>
<keyword evidence="7" id="KW-0770">Synapse</keyword>
<dbReference type="InterPro" id="IPR015683">
    <property type="entry name" value="Ionotropic_Glu_rcpt"/>
</dbReference>
<feature type="binding site" evidence="16">
    <location>
        <position position="737"/>
    </location>
    <ligand>
        <name>L-glutamate</name>
        <dbReference type="ChEBI" id="CHEBI:29985"/>
    </ligand>
</feature>
<keyword evidence="10" id="KW-0675">Receptor</keyword>
<dbReference type="STRING" id="6832.A0A553NV81"/>
<keyword evidence="17" id="KW-1015">Disulfide bond</keyword>
<evidence type="ECO:0000256" key="14">
    <source>
        <dbReference type="ARBA" id="ARBA00023303"/>
    </source>
</evidence>
<evidence type="ECO:0000256" key="17">
    <source>
        <dbReference type="PIRSR" id="PIRSR601508-3"/>
    </source>
</evidence>
<organism evidence="22 23">
    <name type="scientific">Tigriopus californicus</name>
    <name type="common">Marine copepod</name>
    <dbReference type="NCBI Taxonomy" id="6832"/>
    <lineage>
        <taxon>Eukaryota</taxon>
        <taxon>Metazoa</taxon>
        <taxon>Ecdysozoa</taxon>
        <taxon>Arthropoda</taxon>
        <taxon>Crustacea</taxon>
        <taxon>Multicrustacea</taxon>
        <taxon>Hexanauplia</taxon>
        <taxon>Copepoda</taxon>
        <taxon>Harpacticoida</taxon>
        <taxon>Harpacticidae</taxon>
        <taxon>Tigriopus</taxon>
    </lineage>
</organism>
<dbReference type="GO" id="GO:0015276">
    <property type="term" value="F:ligand-gated monoatomic ion channel activity"/>
    <property type="evidence" value="ECO:0007669"/>
    <property type="project" value="InterPro"/>
</dbReference>
<feature type="domain" description="Ionotropic glutamate receptor C-terminal" evidence="20">
    <location>
        <begin position="445"/>
        <end position="802"/>
    </location>
</feature>
<evidence type="ECO:0000256" key="5">
    <source>
        <dbReference type="ARBA" id="ARBA00022692"/>
    </source>
</evidence>
<dbReference type="SMART" id="SM00918">
    <property type="entry name" value="Lig_chan-Glu_bd"/>
    <property type="match status" value="1"/>
</dbReference>
<evidence type="ECO:0000259" key="20">
    <source>
        <dbReference type="SMART" id="SM00079"/>
    </source>
</evidence>
<evidence type="ECO:0000256" key="6">
    <source>
        <dbReference type="ARBA" id="ARBA00022989"/>
    </source>
</evidence>
<evidence type="ECO:0000256" key="9">
    <source>
        <dbReference type="ARBA" id="ARBA00023136"/>
    </source>
</evidence>
<keyword evidence="12" id="KW-0628">Postsynaptic cell membrane</keyword>
<dbReference type="OMA" id="DRWRRPK"/>
<keyword evidence="19" id="KW-0732">Signal</keyword>
<dbReference type="InterPro" id="IPR001508">
    <property type="entry name" value="Iono_Glu_rcpt_met"/>
</dbReference>
<keyword evidence="13" id="KW-1071">Ligand-gated ion channel</keyword>
<evidence type="ECO:0000256" key="12">
    <source>
        <dbReference type="ARBA" id="ARBA00023257"/>
    </source>
</evidence>
<keyword evidence="6 18" id="KW-1133">Transmembrane helix</keyword>
<dbReference type="Gene3D" id="1.10.287.70">
    <property type="match status" value="1"/>
</dbReference>
<dbReference type="InterPro" id="IPR019594">
    <property type="entry name" value="Glu/Gly-bd"/>
</dbReference>
<dbReference type="Proteomes" id="UP000318571">
    <property type="component" value="Chromosome 1"/>
</dbReference>
<evidence type="ECO:0008006" key="24">
    <source>
        <dbReference type="Google" id="ProtNLM"/>
    </source>
</evidence>
<dbReference type="Pfam" id="PF10613">
    <property type="entry name" value="Lig_chan-Glu_bd"/>
    <property type="match status" value="1"/>
</dbReference>
<feature type="signal peptide" evidence="19">
    <location>
        <begin position="1"/>
        <end position="26"/>
    </location>
</feature>
<dbReference type="PRINTS" id="PR00177">
    <property type="entry name" value="NMDARECEPTOR"/>
</dbReference>
<dbReference type="Pfam" id="PF00060">
    <property type="entry name" value="Lig_chan"/>
    <property type="match status" value="1"/>
</dbReference>
<dbReference type="Gene3D" id="3.40.50.2300">
    <property type="match status" value="2"/>
</dbReference>
<evidence type="ECO:0000256" key="15">
    <source>
        <dbReference type="ARBA" id="ARBA00034100"/>
    </source>
</evidence>
<protein>
    <recommendedName>
        <fullName evidence="24">Ionotropic glutamate receptor L-glutamate and glycine-binding domain-containing protein</fullName>
    </recommendedName>
</protein>
<dbReference type="SUPFAM" id="SSF53822">
    <property type="entry name" value="Periplasmic binding protein-like I"/>
    <property type="match status" value="1"/>
</dbReference>
<keyword evidence="14" id="KW-0407">Ion channel</keyword>
<evidence type="ECO:0000313" key="22">
    <source>
        <dbReference type="EMBL" id="TRY69341.1"/>
    </source>
</evidence>
<dbReference type="FunFam" id="3.40.190.10:FF:000157">
    <property type="entry name" value="Glutamate receptor ionotropic, NMDA 2B"/>
    <property type="match status" value="1"/>
</dbReference>
<evidence type="ECO:0000256" key="3">
    <source>
        <dbReference type="ARBA" id="ARBA00022448"/>
    </source>
</evidence>
<sequence length="926" mass="104787">MGMSVTRTVLIFSAVSSLAYLALVESRQVHLGLIVPYSIYKDRDYTKMVSKSIFELRKAGSKLFAFRPNDQIHRIMMKILGTLCDNFAQNNVSAIVFMTNNELFGRSTASSQYFLQLTAFLGIPVITWAADNAGLEIRSHEDLQVHLAPSIDHQAEAMLALLRRYQWKQFSILTSNIAGHEDFIQSVRDKILPSRNPLQIENVVKVTMREDLFELKKSDSRIVLLYCTRTEGLEILQWAGELGLTGKHHVWIVTQSVIADPNDLAPGFPPGMLGVSFDTSLEYLIEQIPIALKVFSRAMDALLANSKGWQDSPGLSCNLPDLPDQDGSGTYKHYGRLLHKYMLNVTLPENEGRGPLRFHHNGELTDVTLRIMNARMNGLWEEVGIWKSNRNGDGLDIQDIVWPENSLVPPEGVPERFHLTIGFLPEPPFIHVTPPDPITNKCHVDRGVVCTIHNATRNEPIVQCCSGFCIDLLEKLSDDLQFEYNLVQGTDNRWGVLENGTWNGLMASLVEKKVDMVLTSLKVNSDREAAVDFTVPFMETGTSIVVAKRTGIISPTAFLEPFDAASWLLVGMVAVQLSAIAIYSFECVSPKETPPPSKSFNMSDLTLYKTYWLVWALLCKTPVHITSPCTFSARFMGSVWALFAVVFLAIYTANLAAFMISREEWDTYTGIQDPKLSNPMSVKPPLRFGTVPWTYTEHALAVHFPSMHSHMKQFNTFDAASGIDRVKKGQLDAFIYDGTVLNHMVAEDEECKLLTVGSWFAMTSYAVALPKNSKHYMSFNREIIEYKENGDLERLRRFWFTRSCNPMDDENKSTEPLAPEQFLSSFFLLFSGILLSFLILILELVGLSDYLPWNFHFWIDWQTRKDRPKSDKEKAHDAPKSKKLQHLLCQSRKCNLGKLHLQIELGNKRSHIARLAKRLEILEGMK</sequence>
<dbReference type="SUPFAM" id="SSF53850">
    <property type="entry name" value="Periplasmic binding protein-like II"/>
    <property type="match status" value="1"/>
</dbReference>
<keyword evidence="5 18" id="KW-0812">Transmembrane</keyword>
<feature type="chain" id="PRO_5022027721" description="Ionotropic glutamate receptor L-glutamate and glycine-binding domain-containing protein" evidence="19">
    <location>
        <begin position="27"/>
        <end position="926"/>
    </location>
</feature>
<keyword evidence="8" id="KW-0406">Ion transport</keyword>
<accession>A0A553NV81</accession>
<dbReference type="InterPro" id="IPR001828">
    <property type="entry name" value="ANF_lig-bd_rcpt"/>
</dbReference>
<comment type="subcellular location">
    <subcellularLocation>
        <location evidence="1">Cell membrane</location>
        <topology evidence="1">Multi-pass membrane protein</topology>
    </subcellularLocation>
    <subcellularLocation>
        <location evidence="15">Postsynaptic cell membrane</location>
    </subcellularLocation>
</comment>
<reference evidence="22 23" key="1">
    <citation type="journal article" date="2018" name="Nat. Ecol. Evol.">
        <title>Genomic signatures of mitonuclear coevolution across populations of Tigriopus californicus.</title>
        <authorList>
            <person name="Barreto F.S."/>
            <person name="Watson E.T."/>
            <person name="Lima T.G."/>
            <person name="Willett C.S."/>
            <person name="Edmands S."/>
            <person name="Li W."/>
            <person name="Burton R.S."/>
        </authorList>
    </citation>
    <scope>NUCLEOTIDE SEQUENCE [LARGE SCALE GENOMIC DNA]</scope>
    <source>
        <strain evidence="22 23">San Diego</strain>
    </source>
</reference>
<proteinExistence type="inferred from homology"/>
<dbReference type="SMART" id="SM00079">
    <property type="entry name" value="PBPe"/>
    <property type="match status" value="1"/>
</dbReference>
<evidence type="ECO:0000256" key="2">
    <source>
        <dbReference type="ARBA" id="ARBA00008685"/>
    </source>
</evidence>
<dbReference type="GO" id="GO:0045211">
    <property type="term" value="C:postsynaptic membrane"/>
    <property type="evidence" value="ECO:0007669"/>
    <property type="project" value="UniProtKB-SubCell"/>
</dbReference>
<feature type="transmembrane region" description="Helical" evidence="18">
    <location>
        <begin position="637"/>
        <end position="660"/>
    </location>
</feature>
<dbReference type="EMBL" id="VCGU01000010">
    <property type="protein sequence ID" value="TRY69341.1"/>
    <property type="molecule type" value="Genomic_DNA"/>
</dbReference>